<proteinExistence type="predicted"/>
<accession>A0A177E5N1</accession>
<dbReference type="Proteomes" id="UP000076964">
    <property type="component" value="Unassembled WGS sequence"/>
</dbReference>
<dbReference type="AlphaFoldDB" id="A0A177E5N1"/>
<comment type="caution">
    <text evidence="2">The sequence shown here is derived from an EMBL/GenBank/DDBJ whole genome shotgun (WGS) entry which is preliminary data.</text>
</comment>
<keyword evidence="1" id="KW-1133">Transmembrane helix</keyword>
<keyword evidence="1" id="KW-0812">Transmembrane</keyword>
<feature type="transmembrane region" description="Helical" evidence="1">
    <location>
        <begin position="231"/>
        <end position="252"/>
    </location>
</feature>
<dbReference type="RefSeq" id="WP_068543897.1">
    <property type="nucleotide sequence ID" value="NZ_LSFI01000074.1"/>
</dbReference>
<keyword evidence="3" id="KW-1185">Reference proteome</keyword>
<evidence type="ECO:0000313" key="3">
    <source>
        <dbReference type="Proteomes" id="UP000076964"/>
    </source>
</evidence>
<organism evidence="2 3">
    <name type="scientific">Thermodesulfatator autotrophicus</name>
    <dbReference type="NCBI Taxonomy" id="1795632"/>
    <lineage>
        <taxon>Bacteria</taxon>
        <taxon>Pseudomonadati</taxon>
        <taxon>Thermodesulfobacteriota</taxon>
        <taxon>Thermodesulfobacteria</taxon>
        <taxon>Thermodesulfobacteriales</taxon>
        <taxon>Thermodesulfatatoraceae</taxon>
        <taxon>Thermodesulfatator</taxon>
    </lineage>
</organism>
<protein>
    <recommendedName>
        <fullName evidence="4">Transmembrane protein</fullName>
    </recommendedName>
</protein>
<evidence type="ECO:0000313" key="2">
    <source>
        <dbReference type="EMBL" id="OAG26750.1"/>
    </source>
</evidence>
<dbReference type="EMBL" id="LSFI01000074">
    <property type="protein sequence ID" value="OAG26750.1"/>
    <property type="molecule type" value="Genomic_DNA"/>
</dbReference>
<evidence type="ECO:0000256" key="1">
    <source>
        <dbReference type="SAM" id="Phobius"/>
    </source>
</evidence>
<dbReference type="Pfam" id="PF09608">
    <property type="entry name" value="Alph_Pro_TM"/>
    <property type="match status" value="1"/>
</dbReference>
<name>A0A177E5N1_9BACT</name>
<sequence length="258" mass="29450">MMGRKKLFLFVFIVAILLIRLPKAQATLSFKVVPNYIPIHFFYNGKDFEISGHTDYTADYIIIIKDKSEKKLVLRRKGKVKGLFWMNVGEISFEPIPIVYMVFTDKPIDKILNKEEQKKYGIGYTALFDGVKIEGVPESQRTKWIREFIKFKEHLKLYRQNINSIKVETGKSGSDFILHTHWPFQVPPDNYTVTVYAIKNGQIVETSTNIIKVQKVGLLKKITELALKKPALYGIIAILIAIIAGLGVGMIFGGKSKH</sequence>
<dbReference type="STRING" id="1795632.TH606_10675"/>
<dbReference type="OrthoDB" id="5452990at2"/>
<keyword evidence="1" id="KW-0472">Membrane</keyword>
<evidence type="ECO:0008006" key="4">
    <source>
        <dbReference type="Google" id="ProtNLM"/>
    </source>
</evidence>
<reference evidence="2 3" key="1">
    <citation type="submission" date="2016-02" db="EMBL/GenBank/DDBJ databases">
        <title>Draft genome sequence of Thermodesulfatator sp. S606.</title>
        <authorList>
            <person name="Lai Q."/>
            <person name="Cao J."/>
            <person name="Dupont S."/>
            <person name="Shao Z."/>
            <person name="Jebbar M."/>
            <person name="Alain K."/>
        </authorList>
    </citation>
    <scope>NUCLEOTIDE SEQUENCE [LARGE SCALE GENOMIC DNA]</scope>
    <source>
        <strain evidence="2 3">S606</strain>
    </source>
</reference>
<dbReference type="InterPro" id="IPR019088">
    <property type="entry name" value="CHP02186-rel_TM"/>
</dbReference>
<gene>
    <name evidence="2" type="ORF">TH606_10675</name>
</gene>